<comment type="caution">
    <text evidence="3">The sequence shown here is derived from an EMBL/GenBank/DDBJ whole genome shotgun (WGS) entry which is preliminary data.</text>
</comment>
<dbReference type="SUPFAM" id="SSF56112">
    <property type="entry name" value="Protein kinase-like (PK-like)"/>
    <property type="match status" value="1"/>
</dbReference>
<protein>
    <recommendedName>
        <fullName evidence="2">Protein kinase domain-containing protein</fullName>
    </recommendedName>
</protein>
<dbReference type="Pfam" id="PF00069">
    <property type="entry name" value="Pkinase"/>
    <property type="match status" value="1"/>
</dbReference>
<dbReference type="Proteomes" id="UP001303046">
    <property type="component" value="Unassembled WGS sequence"/>
</dbReference>
<accession>A0ABR1CZK7</accession>
<organism evidence="3 4">
    <name type="scientific">Necator americanus</name>
    <name type="common">Human hookworm</name>
    <dbReference type="NCBI Taxonomy" id="51031"/>
    <lineage>
        <taxon>Eukaryota</taxon>
        <taxon>Metazoa</taxon>
        <taxon>Ecdysozoa</taxon>
        <taxon>Nematoda</taxon>
        <taxon>Chromadorea</taxon>
        <taxon>Rhabditida</taxon>
        <taxon>Rhabditina</taxon>
        <taxon>Rhabditomorpha</taxon>
        <taxon>Strongyloidea</taxon>
        <taxon>Ancylostomatidae</taxon>
        <taxon>Bunostominae</taxon>
        <taxon>Necator</taxon>
    </lineage>
</organism>
<feature type="domain" description="Protein kinase" evidence="2">
    <location>
        <begin position="24"/>
        <end position="228"/>
    </location>
</feature>
<dbReference type="InterPro" id="IPR050235">
    <property type="entry name" value="CK1_Ser-Thr_kinase"/>
</dbReference>
<evidence type="ECO:0000313" key="3">
    <source>
        <dbReference type="EMBL" id="KAK6743108.1"/>
    </source>
</evidence>
<dbReference type="PROSITE" id="PS00107">
    <property type="entry name" value="PROTEIN_KINASE_ATP"/>
    <property type="match status" value="1"/>
</dbReference>
<evidence type="ECO:0000256" key="1">
    <source>
        <dbReference type="PROSITE-ProRule" id="PRU10141"/>
    </source>
</evidence>
<proteinExistence type="predicted"/>
<dbReference type="PROSITE" id="PS50011">
    <property type="entry name" value="PROTEIN_KINASE_DOM"/>
    <property type="match status" value="1"/>
</dbReference>
<name>A0ABR1CZK7_NECAM</name>
<dbReference type="Gene3D" id="1.10.510.10">
    <property type="entry name" value="Transferase(Phosphotransferase) domain 1"/>
    <property type="match status" value="1"/>
</dbReference>
<dbReference type="InterPro" id="IPR017441">
    <property type="entry name" value="Protein_kinase_ATP_BS"/>
</dbReference>
<keyword evidence="1" id="KW-0067">ATP-binding</keyword>
<dbReference type="EMBL" id="JAVFWL010000003">
    <property type="protein sequence ID" value="KAK6743108.1"/>
    <property type="molecule type" value="Genomic_DNA"/>
</dbReference>
<feature type="binding site" evidence="1">
    <location>
        <position position="61"/>
    </location>
    <ligand>
        <name>ATP</name>
        <dbReference type="ChEBI" id="CHEBI:30616"/>
    </ligand>
</feature>
<dbReference type="InterPro" id="IPR000719">
    <property type="entry name" value="Prot_kinase_dom"/>
</dbReference>
<dbReference type="SMART" id="SM00220">
    <property type="entry name" value="S_TKc"/>
    <property type="match status" value="1"/>
</dbReference>
<sequence length="228" mass="26210">MSSEEDDEILPKDGEELKTWKDKYTVVKLLGKGGYGAVYKVVRKSDNKPFAVKCEKLSARKKVLPMDCRVLRGAQIIKSCHFCTIEDRGKIENRFIFLVMKLIGRNLWDLRVERESMRFTLNTSLKAAEQCLICIEELHRAMCHEIDVARKPQGTRRVVGWRTQCGSAQLLLIVVENDGEDEDLFYEERWKTSVHAPHPAGSGRKSVMLPPQPIQVKPMMHPWEPDCL</sequence>
<dbReference type="PANTHER" id="PTHR11909">
    <property type="entry name" value="CASEIN KINASE-RELATED"/>
    <property type="match status" value="1"/>
</dbReference>
<dbReference type="InterPro" id="IPR011009">
    <property type="entry name" value="Kinase-like_dom_sf"/>
</dbReference>
<evidence type="ECO:0000259" key="2">
    <source>
        <dbReference type="PROSITE" id="PS50011"/>
    </source>
</evidence>
<reference evidence="3 4" key="1">
    <citation type="submission" date="2023-08" db="EMBL/GenBank/DDBJ databases">
        <title>A Necator americanus chromosomal reference genome.</title>
        <authorList>
            <person name="Ilik V."/>
            <person name="Petrzelkova K.J."/>
            <person name="Pardy F."/>
            <person name="Fuh T."/>
            <person name="Niatou-Singa F.S."/>
            <person name="Gouil Q."/>
            <person name="Baker L."/>
            <person name="Ritchie M.E."/>
            <person name="Jex A.R."/>
            <person name="Gazzola D."/>
            <person name="Li H."/>
            <person name="Toshio Fujiwara R."/>
            <person name="Zhan B."/>
            <person name="Aroian R.V."/>
            <person name="Pafco B."/>
            <person name="Schwarz E.M."/>
        </authorList>
    </citation>
    <scope>NUCLEOTIDE SEQUENCE [LARGE SCALE GENOMIC DNA]</scope>
    <source>
        <strain evidence="3 4">Aroian</strain>
        <tissue evidence="3">Whole animal</tissue>
    </source>
</reference>
<evidence type="ECO:0000313" key="4">
    <source>
        <dbReference type="Proteomes" id="UP001303046"/>
    </source>
</evidence>
<keyword evidence="4" id="KW-1185">Reference proteome</keyword>
<gene>
    <name evidence="3" type="primary">Necator_chrIII.g11167</name>
    <name evidence="3" type="ORF">RB195_010402</name>
</gene>
<keyword evidence="1" id="KW-0547">Nucleotide-binding</keyword>